<evidence type="ECO:0000313" key="3">
    <source>
        <dbReference type="Proteomes" id="UP001420932"/>
    </source>
</evidence>
<evidence type="ECO:0000259" key="1">
    <source>
        <dbReference type="PROSITE" id="PS50878"/>
    </source>
</evidence>
<dbReference type="EMBL" id="JBBNAF010000001">
    <property type="protein sequence ID" value="KAK9169574.1"/>
    <property type="molecule type" value="Genomic_DNA"/>
</dbReference>
<reference evidence="2 3" key="1">
    <citation type="submission" date="2024-01" db="EMBL/GenBank/DDBJ databases">
        <title>Genome assemblies of Stephania.</title>
        <authorList>
            <person name="Yang L."/>
        </authorList>
    </citation>
    <scope>NUCLEOTIDE SEQUENCE [LARGE SCALE GENOMIC DNA]</scope>
    <source>
        <strain evidence="2">YNDBR</strain>
        <tissue evidence="2">Leaf</tissue>
    </source>
</reference>
<organism evidence="2 3">
    <name type="scientific">Stephania yunnanensis</name>
    <dbReference type="NCBI Taxonomy" id="152371"/>
    <lineage>
        <taxon>Eukaryota</taxon>
        <taxon>Viridiplantae</taxon>
        <taxon>Streptophyta</taxon>
        <taxon>Embryophyta</taxon>
        <taxon>Tracheophyta</taxon>
        <taxon>Spermatophyta</taxon>
        <taxon>Magnoliopsida</taxon>
        <taxon>Ranunculales</taxon>
        <taxon>Menispermaceae</taxon>
        <taxon>Menispermoideae</taxon>
        <taxon>Cissampelideae</taxon>
        <taxon>Stephania</taxon>
    </lineage>
</organism>
<keyword evidence="3" id="KW-1185">Reference proteome</keyword>
<dbReference type="InterPro" id="IPR026960">
    <property type="entry name" value="RVT-Znf"/>
</dbReference>
<dbReference type="InterPro" id="IPR000477">
    <property type="entry name" value="RT_dom"/>
</dbReference>
<dbReference type="PANTHER" id="PTHR33116">
    <property type="entry name" value="REVERSE TRANSCRIPTASE ZINC-BINDING DOMAIN-CONTAINING PROTEIN-RELATED-RELATED"/>
    <property type="match status" value="1"/>
</dbReference>
<gene>
    <name evidence="2" type="ORF">Syun_001714</name>
</gene>
<dbReference type="SUPFAM" id="SSF56219">
    <property type="entry name" value="DNase I-like"/>
    <property type="match status" value="1"/>
</dbReference>
<dbReference type="PROSITE" id="PS50878">
    <property type="entry name" value="RT_POL"/>
    <property type="match status" value="1"/>
</dbReference>
<dbReference type="GO" id="GO:0003824">
    <property type="term" value="F:catalytic activity"/>
    <property type="evidence" value="ECO:0007669"/>
    <property type="project" value="InterPro"/>
</dbReference>
<comment type="caution">
    <text evidence="2">The sequence shown here is derived from an EMBL/GenBank/DDBJ whole genome shotgun (WGS) entry which is preliminary data.</text>
</comment>
<feature type="domain" description="Reverse transcriptase" evidence="1">
    <location>
        <begin position="506"/>
        <end position="786"/>
    </location>
</feature>
<dbReference type="Pfam" id="PF13966">
    <property type="entry name" value="zf-RVT"/>
    <property type="match status" value="1"/>
</dbReference>
<dbReference type="InterPro" id="IPR043502">
    <property type="entry name" value="DNA/RNA_pol_sf"/>
</dbReference>
<dbReference type="Proteomes" id="UP001420932">
    <property type="component" value="Unassembled WGS sequence"/>
</dbReference>
<sequence length="1140" mass="130050">MMMTPVVEWFRSPLSGNPDYDYPGNLSYLFLLLMLIPTIVWNCQGAGTKTFARYLETLISLHNLKILILVETRICGVRADRLIKRLRFDKSHRVEAQGFSGGIWIMWKHELSITILQSHWQFIHLRIQRGGQASFAFTAVYGSPNPLIRRHLWENLETLALQTSGPWLIAGDFNALIHSTDKLGGSRPAHICKRFLGWIHRTGLAELAHIGPSFTWSRGLCHERLDRALINADWGDFLVAPKLTHLAKVYSDHCPLLLDIDVGDAVQPKPKFFKLLSAWETHSDWQKFVKECWDDTKPLHEALTLFSDQATKWNREVFGNIFHRKRRILARLRGIQKAFETHISGNLLLLDKELRIELENILLQEDLLWHQRANADWSMLGDRNTTVFHRRVSTRKRRMRILGLFISSGTWCEDQTILEQEALSFFREVYRGDSSNGLPYDIRNKFPPIPLPLSTAMSRPVSDEEVRTTVLAMSPNKAPGIDGIPTFFFQKNWNVVGGSLCNMVKACFTQGVMDTSINKSLITLIPKMENPERFNHFRPISLCNVSYKIITKIVANRLKCVMSHLVNPAQTSFVEGRHITDNILIAQELLHSMRTVRGRKGWLAVKIDLEKAYDRLSWNFIKDTLREANIPDGLSNIILTSLSSSSFQLLWNGNVSESFIPSRGVRQGDPISPYIFVLCMERLSHAIMEAVNQGDWIAPTFGPEVCISHLFFADDLILFAEATEGQANVLYRILDSFCDHSGHKISYEKSQLFFSPNVDPFLAENIARKLNISITEDLGRYLGVPLLHGRVLKTTYNALKQKVQAQAQKWNPSNISLAGRITLSRSTLASIPLYTMQTSLLPKGLCDDLDKICRGFLWGSSNGSRKSSLVAWDKVCQPRKNGGLGMRNMYDMNRSFIMKLGWELITNPKALWVKLMRAKYGIPDDTIPYELTPGKCSHAWRNICKIWSRLLEGLNWAIGNGHTIRFWLDRWVGGVKPLIELTTIPILESRRGDTLCSYVNEFGGWCWADFEAYLPAEVLLRIAAIPPPIPQSSDEDSVFWSHSDSGKFSTYSAYTSLTHMPWSVGNAGWKMIWKCAVPERVRTFLWLAFNDALLTNEVRHRRHMIDFDGCDQCGGDSESLNHILRECPQSNLLSWDTFSQ</sequence>
<dbReference type="Pfam" id="PF03372">
    <property type="entry name" value="Exo_endo_phos"/>
    <property type="match status" value="1"/>
</dbReference>
<name>A0AAP0LID5_9MAGN</name>
<accession>A0AAP0LID5</accession>
<evidence type="ECO:0000313" key="2">
    <source>
        <dbReference type="EMBL" id="KAK9169574.1"/>
    </source>
</evidence>
<dbReference type="InterPro" id="IPR036691">
    <property type="entry name" value="Endo/exonu/phosph_ase_sf"/>
</dbReference>
<dbReference type="Gene3D" id="3.60.10.10">
    <property type="entry name" value="Endonuclease/exonuclease/phosphatase"/>
    <property type="match status" value="1"/>
</dbReference>
<dbReference type="SUPFAM" id="SSF56672">
    <property type="entry name" value="DNA/RNA polymerases"/>
    <property type="match status" value="1"/>
</dbReference>
<dbReference type="AlphaFoldDB" id="A0AAP0LID5"/>
<dbReference type="InterPro" id="IPR005135">
    <property type="entry name" value="Endo/exonuclease/phosphatase"/>
</dbReference>
<dbReference type="Pfam" id="PF00078">
    <property type="entry name" value="RVT_1"/>
    <property type="match status" value="1"/>
</dbReference>
<dbReference type="PANTHER" id="PTHR33116:SF86">
    <property type="entry name" value="REVERSE TRANSCRIPTASE DOMAIN-CONTAINING PROTEIN"/>
    <property type="match status" value="1"/>
</dbReference>
<proteinExistence type="predicted"/>
<dbReference type="CDD" id="cd01650">
    <property type="entry name" value="RT_nLTR_like"/>
    <property type="match status" value="1"/>
</dbReference>
<protein>
    <recommendedName>
        <fullName evidence="1">Reverse transcriptase domain-containing protein</fullName>
    </recommendedName>
</protein>